<sequence>MLYLTIDGDDIGQMITSSYLKNDIYELSRINRVVNEKTHLISIFLREQGFNIIFCAADGVAGYIDRSAIDKKFIFDSIESLAEPELHFSAGIGSTLQEAYIALLSAKSSGKRCIHDFSQISSNV</sequence>
<feature type="domain" description="Minimal CRISPR polymerase" evidence="1">
    <location>
        <begin position="3"/>
        <end position="115"/>
    </location>
</feature>
<proteinExistence type="predicted"/>
<dbReference type="EMBL" id="JHQK01000003">
    <property type="protein sequence ID" value="KHN67946.1"/>
    <property type="molecule type" value="Genomic_DNA"/>
</dbReference>
<reference evidence="2 3" key="1">
    <citation type="submission" date="2014-03" db="EMBL/GenBank/DDBJ databases">
        <title>Genome sequence of the diesel-degrader and plant-growth promoter Acinetobacter oleivorans PF-1 isolated from the roots of poplar tree.</title>
        <authorList>
            <person name="Gkorezis P."/>
            <person name="van Hamme J."/>
            <person name="Rineau F."/>
            <person name="Vangronsveld J."/>
            <person name="Francetti A."/>
        </authorList>
    </citation>
    <scope>NUCLEOTIDE SEQUENCE [LARGE SCALE GENOMIC DNA]</scope>
    <source>
        <strain evidence="2 3">PF1</strain>
    </source>
</reference>
<accession>A0A0B2UA89</accession>
<dbReference type="Pfam" id="PF18182">
    <property type="entry name" value="mCpol"/>
    <property type="match status" value="1"/>
</dbReference>
<evidence type="ECO:0000313" key="3">
    <source>
        <dbReference type="Proteomes" id="UP000031012"/>
    </source>
</evidence>
<dbReference type="NCBIfam" id="NF033576">
    <property type="entry name" value="mCpol"/>
    <property type="match status" value="1"/>
</dbReference>
<dbReference type="Proteomes" id="UP000031012">
    <property type="component" value="Unassembled WGS sequence"/>
</dbReference>
<name>A0A0B2UA89_9GAMM</name>
<evidence type="ECO:0000313" key="2">
    <source>
        <dbReference type="EMBL" id="KHN67946.1"/>
    </source>
</evidence>
<gene>
    <name evidence="2" type="ORF">DH17_09420</name>
</gene>
<evidence type="ECO:0000259" key="1">
    <source>
        <dbReference type="Pfam" id="PF18182"/>
    </source>
</evidence>
<dbReference type="InterPro" id="IPR040942">
    <property type="entry name" value="Minimal_Cpol"/>
</dbReference>
<comment type="caution">
    <text evidence="2">The sequence shown here is derived from an EMBL/GenBank/DDBJ whole genome shotgun (WGS) entry which is preliminary data.</text>
</comment>
<dbReference type="AlphaFoldDB" id="A0A0B2UA89"/>
<organism evidence="2 3">
    <name type="scientific">Acinetobacter oleivorans</name>
    <dbReference type="NCBI Taxonomy" id="1148157"/>
    <lineage>
        <taxon>Bacteria</taxon>
        <taxon>Pseudomonadati</taxon>
        <taxon>Pseudomonadota</taxon>
        <taxon>Gammaproteobacteria</taxon>
        <taxon>Moraxellales</taxon>
        <taxon>Moraxellaceae</taxon>
        <taxon>Acinetobacter</taxon>
    </lineage>
</organism>
<protein>
    <recommendedName>
        <fullName evidence="1">Minimal CRISPR polymerase domain-containing protein</fullName>
    </recommendedName>
</protein>